<evidence type="ECO:0000313" key="2">
    <source>
        <dbReference type="Proteomes" id="UP000095087"/>
    </source>
</evidence>
<organism evidence="1 2">
    <name type="scientific">Methyloligella halotolerans</name>
    <dbReference type="NCBI Taxonomy" id="1177755"/>
    <lineage>
        <taxon>Bacteria</taxon>
        <taxon>Pseudomonadati</taxon>
        <taxon>Pseudomonadota</taxon>
        <taxon>Alphaproteobacteria</taxon>
        <taxon>Hyphomicrobiales</taxon>
        <taxon>Hyphomicrobiaceae</taxon>
        <taxon>Methyloligella</taxon>
    </lineage>
</organism>
<proteinExistence type="predicted"/>
<dbReference type="EMBL" id="MASI01000003">
    <property type="protein sequence ID" value="ODA67657.1"/>
    <property type="molecule type" value="Genomic_DNA"/>
</dbReference>
<evidence type="ECO:0000313" key="1">
    <source>
        <dbReference type="EMBL" id="ODA67657.1"/>
    </source>
</evidence>
<sequence length="270" mass="30892">MMTDKPMLFSGAMVRALLEGRKTQTRRLLKPQPLFLTGRKTRVYADVDWRKSWHDGCDDDLPYAPGDLIWVRETFWSKHDTDSDGYSTIDCGPCLDCGPEGSEIDYVATPECFGPPRDQRTGIFEPHEGDAEPGSWWFGPPPDWNGEVADHEARGVWQFLPWGEYFTKHPSIHMPRWASRLTLKVTEVRVQRLQRISEADAIAEGCPGVLGPNPDFPDEWDPSPQEQYRDLWDSLNAKRAPWESNPWVVAITFTVHRQNIDRLKAGREAA</sequence>
<name>A0A1E2RZJ0_9HYPH</name>
<dbReference type="RefSeq" id="WP_069094980.1">
    <property type="nucleotide sequence ID" value="NZ_MASI01000003.1"/>
</dbReference>
<reference evidence="1 2" key="1">
    <citation type="submission" date="2016-07" db="EMBL/GenBank/DDBJ databases">
        <title>Draft genome sequence of Methyloligella halotolerans C2T (VKM B-2706T=CCUG 61687T=DSM 25045T), a halotolerant polyhydroxybutyrate accumulating methylotroph.</title>
        <authorList>
            <person name="Vasilenko O.V."/>
            <person name="Doronina N.V."/>
            <person name="Poroshina M.N."/>
            <person name="Tarlachkov S.V."/>
            <person name="Trotsenko Y.A."/>
        </authorList>
    </citation>
    <scope>NUCLEOTIDE SEQUENCE [LARGE SCALE GENOMIC DNA]</scope>
    <source>
        <strain evidence="1 2">VKM B-2706</strain>
    </source>
</reference>
<keyword evidence="2" id="KW-1185">Reference proteome</keyword>
<evidence type="ECO:0008006" key="3">
    <source>
        <dbReference type="Google" id="ProtNLM"/>
    </source>
</evidence>
<accession>A0A1E2RZJ0</accession>
<dbReference type="AlphaFoldDB" id="A0A1E2RZJ0"/>
<dbReference type="STRING" id="1177755.A7A08_01692"/>
<dbReference type="PATRIC" id="fig|1177755.3.peg.1696"/>
<protein>
    <recommendedName>
        <fullName evidence="3">ASCH domain protein</fullName>
    </recommendedName>
</protein>
<gene>
    <name evidence="1" type="ORF">A7A08_01692</name>
</gene>
<dbReference type="OrthoDB" id="72471at2"/>
<dbReference type="Proteomes" id="UP000095087">
    <property type="component" value="Unassembled WGS sequence"/>
</dbReference>
<comment type="caution">
    <text evidence="1">The sequence shown here is derived from an EMBL/GenBank/DDBJ whole genome shotgun (WGS) entry which is preliminary data.</text>
</comment>